<feature type="domain" description="Nitrite/Sulfite reductase ferredoxin-like" evidence="7">
    <location>
        <begin position="19"/>
        <end position="69"/>
    </location>
</feature>
<evidence type="ECO:0000313" key="9">
    <source>
        <dbReference type="Proteomes" id="UP000018763"/>
    </source>
</evidence>
<evidence type="ECO:0000256" key="5">
    <source>
        <dbReference type="ARBA" id="ARBA00023004"/>
    </source>
</evidence>
<sequence>MSRTRDQDACPGALQVHQAADGALVRVRLPGGYLEAAALETLAHLAIECGNGALELTSRGSVQIRAVSDTARVADAIAGAGLLPAPTHERVRNIVSSPLSGRSGGLADVREWVRDLDAALQADAALSQLPGRFWFSIDDGRGDVSGLRTDVGLQVTDDGVALLLAGSDTGVRLSPDGAIATVIEIASRFQQDRGKRWRVAELADSSALTAGYQVSVPPGQRLLVGDTTRGPVGWIEQTGADPRVTLAAVVPLGVLPARTAEFVAAISAPLVVTPWRSILVCDLREEVADTALRVLAPLGLVFDEASPWLTVSACAGSPGCERSRTDVRADALAAVNSGPAAPSGAHRHFVGCERGCGAPAGAQVLVASADGYRPRHT</sequence>
<dbReference type="InterPro" id="IPR012798">
    <property type="entry name" value="Cbl_synth_CobG-like"/>
</dbReference>
<keyword evidence="2" id="KW-0349">Heme</keyword>
<dbReference type="KEGG" id="mne:D174_14400"/>
<dbReference type="SUPFAM" id="SSF55124">
    <property type="entry name" value="Nitrite/Sulfite reductase N-terminal domain-like"/>
    <property type="match status" value="2"/>
</dbReference>
<evidence type="ECO:0000256" key="2">
    <source>
        <dbReference type="ARBA" id="ARBA00022617"/>
    </source>
</evidence>
<dbReference type="Pfam" id="PF03460">
    <property type="entry name" value="NIR_SIR_ferr"/>
    <property type="match status" value="1"/>
</dbReference>
<dbReference type="InterPro" id="IPR036136">
    <property type="entry name" value="Nit/Sulf_reduc_fer-like_dom_sf"/>
</dbReference>
<keyword evidence="1" id="KW-0004">4Fe-4S</keyword>
<reference evidence="8 9" key="1">
    <citation type="journal article" date="2014" name="Genome Announc.">
        <title>Complete Genome Sequence of Sterol-Transforming Mycobacterium neoaurum Strain VKM Ac-1815D.</title>
        <authorList>
            <person name="Shtratnikova V.Y."/>
            <person name="Bragin E.Y."/>
            <person name="Dovbnya D.V."/>
            <person name="Pekov Y.A."/>
            <person name="Schelkunov M.I."/>
            <person name="Strizhov N."/>
            <person name="Ivashina T.V."/>
            <person name="Ashapkin V.V."/>
            <person name="Donova M.V."/>
        </authorList>
    </citation>
    <scope>NUCLEOTIDE SEQUENCE [LARGE SCALE GENOMIC DNA]</scope>
    <source>
        <strain evidence="8 9">VKM Ac-1815D</strain>
    </source>
</reference>
<dbReference type="Proteomes" id="UP000018763">
    <property type="component" value="Chromosome"/>
</dbReference>
<dbReference type="PANTHER" id="PTHR32439">
    <property type="entry name" value="FERREDOXIN--NITRITE REDUCTASE, CHLOROPLASTIC"/>
    <property type="match status" value="1"/>
</dbReference>
<dbReference type="GO" id="GO:0046872">
    <property type="term" value="F:metal ion binding"/>
    <property type="evidence" value="ECO:0007669"/>
    <property type="project" value="UniProtKB-KW"/>
</dbReference>
<dbReference type="Gene3D" id="3.30.413.10">
    <property type="entry name" value="Sulfite Reductase Hemoprotein, domain 1"/>
    <property type="match status" value="1"/>
</dbReference>
<dbReference type="PANTHER" id="PTHR32439:SF9">
    <property type="entry name" value="BLR3264 PROTEIN"/>
    <property type="match status" value="1"/>
</dbReference>
<organism evidence="8 9">
    <name type="scientific">Mycolicibacterium neoaurum VKM Ac-1815D</name>
    <dbReference type="NCBI Taxonomy" id="700508"/>
    <lineage>
        <taxon>Bacteria</taxon>
        <taxon>Bacillati</taxon>
        <taxon>Actinomycetota</taxon>
        <taxon>Actinomycetes</taxon>
        <taxon>Mycobacteriales</taxon>
        <taxon>Mycobacteriaceae</taxon>
        <taxon>Mycolicibacterium</taxon>
    </lineage>
</organism>
<name>V5XCG3_MYCNE</name>
<dbReference type="AlphaFoldDB" id="V5XCG3"/>
<dbReference type="EMBL" id="CP006936">
    <property type="protein sequence ID" value="AHC25702.1"/>
    <property type="molecule type" value="Genomic_DNA"/>
</dbReference>
<dbReference type="InterPro" id="IPR045854">
    <property type="entry name" value="NO2/SO3_Rdtase_4Fe4S_sf"/>
</dbReference>
<dbReference type="GeneID" id="43450674"/>
<evidence type="ECO:0000259" key="7">
    <source>
        <dbReference type="Pfam" id="PF03460"/>
    </source>
</evidence>
<keyword evidence="6" id="KW-0411">Iron-sulfur</keyword>
<protein>
    <submittedName>
        <fullName evidence="8">Precorrin-3B synthase</fullName>
    </submittedName>
</protein>
<dbReference type="InterPro" id="IPR005117">
    <property type="entry name" value="NiRdtase/SiRdtase_haem-b_fer"/>
</dbReference>
<keyword evidence="9" id="KW-1185">Reference proteome</keyword>
<evidence type="ECO:0000313" key="8">
    <source>
        <dbReference type="EMBL" id="AHC25702.1"/>
    </source>
</evidence>
<dbReference type="GO" id="GO:0016491">
    <property type="term" value="F:oxidoreductase activity"/>
    <property type="evidence" value="ECO:0007669"/>
    <property type="project" value="UniProtKB-KW"/>
</dbReference>
<keyword evidence="3" id="KW-0479">Metal-binding</keyword>
<keyword evidence="4" id="KW-0560">Oxidoreductase</keyword>
<gene>
    <name evidence="8" type="ORF">D174_14400</name>
</gene>
<dbReference type="InterPro" id="IPR051329">
    <property type="entry name" value="NIR_SIR_4Fe-4S"/>
</dbReference>
<dbReference type="Gene3D" id="3.90.480.10">
    <property type="entry name" value="Sulfite Reductase Hemoprotein,Domain 2"/>
    <property type="match status" value="1"/>
</dbReference>
<dbReference type="eggNOG" id="COG0155">
    <property type="taxonomic scope" value="Bacteria"/>
</dbReference>
<dbReference type="GO" id="GO:0051539">
    <property type="term" value="F:4 iron, 4 sulfur cluster binding"/>
    <property type="evidence" value="ECO:0007669"/>
    <property type="project" value="UniProtKB-KW"/>
</dbReference>
<evidence type="ECO:0000256" key="4">
    <source>
        <dbReference type="ARBA" id="ARBA00023002"/>
    </source>
</evidence>
<dbReference type="NCBIfam" id="TIGR02435">
    <property type="entry name" value="CobG"/>
    <property type="match status" value="1"/>
</dbReference>
<evidence type="ECO:0000256" key="1">
    <source>
        <dbReference type="ARBA" id="ARBA00022485"/>
    </source>
</evidence>
<evidence type="ECO:0000256" key="3">
    <source>
        <dbReference type="ARBA" id="ARBA00022723"/>
    </source>
</evidence>
<keyword evidence="5" id="KW-0408">Iron</keyword>
<evidence type="ECO:0000256" key="6">
    <source>
        <dbReference type="ARBA" id="ARBA00023014"/>
    </source>
</evidence>
<dbReference type="SUPFAM" id="SSF56014">
    <property type="entry name" value="Nitrite and sulphite reductase 4Fe-4S domain-like"/>
    <property type="match status" value="1"/>
</dbReference>
<dbReference type="RefSeq" id="WP_019512948.1">
    <property type="nucleotide sequence ID" value="NC_023036.2"/>
</dbReference>
<accession>V5XCG3</accession>
<proteinExistence type="predicted"/>
<dbReference type="HOGENOM" id="CLU_015667_0_1_11"/>